<dbReference type="EMBL" id="FOQD01000014">
    <property type="protein sequence ID" value="SFI98299.1"/>
    <property type="molecule type" value="Genomic_DNA"/>
</dbReference>
<keyword evidence="3" id="KW-1185">Reference proteome</keyword>
<organism evidence="2 3">
    <name type="scientific">Planctomicrobium piriforme</name>
    <dbReference type="NCBI Taxonomy" id="1576369"/>
    <lineage>
        <taxon>Bacteria</taxon>
        <taxon>Pseudomonadati</taxon>
        <taxon>Planctomycetota</taxon>
        <taxon>Planctomycetia</taxon>
        <taxon>Planctomycetales</taxon>
        <taxon>Planctomycetaceae</taxon>
        <taxon>Planctomicrobium</taxon>
    </lineage>
</organism>
<dbReference type="Gene3D" id="3.50.50.60">
    <property type="entry name" value="FAD/NAD(P)-binding domain"/>
    <property type="match status" value="1"/>
</dbReference>
<dbReference type="RefSeq" id="WP_175517634.1">
    <property type="nucleotide sequence ID" value="NZ_FOQD01000014.1"/>
</dbReference>
<evidence type="ECO:0000259" key="1">
    <source>
        <dbReference type="Pfam" id="PF01494"/>
    </source>
</evidence>
<dbReference type="PANTHER" id="PTHR42685">
    <property type="entry name" value="GERANYLGERANYL DIPHOSPHATE REDUCTASE"/>
    <property type="match status" value="1"/>
</dbReference>
<accession>A0A1I3MMV4</accession>
<gene>
    <name evidence="2" type="ORF">SAMN05421753_11454</name>
</gene>
<dbReference type="InterPro" id="IPR002938">
    <property type="entry name" value="FAD-bd"/>
</dbReference>
<evidence type="ECO:0000313" key="2">
    <source>
        <dbReference type="EMBL" id="SFI98299.1"/>
    </source>
</evidence>
<dbReference type="AlphaFoldDB" id="A0A1I3MMV4"/>
<dbReference type="SUPFAM" id="SSF51905">
    <property type="entry name" value="FAD/NAD(P)-binding domain"/>
    <property type="match status" value="1"/>
</dbReference>
<reference evidence="3" key="1">
    <citation type="submission" date="2016-10" db="EMBL/GenBank/DDBJ databases">
        <authorList>
            <person name="Varghese N."/>
            <person name="Submissions S."/>
        </authorList>
    </citation>
    <scope>NUCLEOTIDE SEQUENCE [LARGE SCALE GENOMIC DNA]</scope>
    <source>
        <strain evidence="3">DSM 26348</strain>
    </source>
</reference>
<dbReference type="Pfam" id="PF01494">
    <property type="entry name" value="FAD_binding_3"/>
    <property type="match status" value="1"/>
</dbReference>
<dbReference type="GO" id="GO:0071949">
    <property type="term" value="F:FAD binding"/>
    <property type="evidence" value="ECO:0007669"/>
    <property type="project" value="InterPro"/>
</dbReference>
<dbReference type="STRING" id="1576369.SAMN05421753_11454"/>
<evidence type="ECO:0000313" key="3">
    <source>
        <dbReference type="Proteomes" id="UP000199518"/>
    </source>
</evidence>
<name>A0A1I3MMV4_9PLAN</name>
<sequence length="397" mass="42558">MTAPRPSIPPSDGFDRDVIVIGAGPAGAVLARQVAQSGLSVLLVDAKRFPRDKVCGGCLNARAVSILSAVGLEHVLAEIGAAPIEHVDFISGARCLSVPLQGGWCFRRRDFDQALVQCAIAAGVEFQSGTVATLLPEQAPSDPNFRQVRLQLDGESINLKARCVVISDGLNRRSLDETSDEFPTRISPYAWRGFSVTTPVGSQYAVPGALRMILTSSGYVGLASCESDQMNIAAAMSLKLVRRHKNPGLAATEILQSAGIQLDCDLSQVDWQGTGPLTRRSLTAAHRRVFLIGDSAGYVEPLTGEGMTWAIQSAVDAAPLVARAVQDWSDSLADEWTARLNRSIRRRQLTCHLLTTAVRSRWLTAACLSVASFLPVAPQLIASHLNRPAKTLTNCPI</sequence>
<feature type="domain" description="FAD-binding" evidence="1">
    <location>
        <begin position="17"/>
        <end position="334"/>
    </location>
</feature>
<dbReference type="PANTHER" id="PTHR42685:SF22">
    <property type="entry name" value="CONDITIONED MEDIUM FACTOR RECEPTOR 1"/>
    <property type="match status" value="1"/>
</dbReference>
<dbReference type="PRINTS" id="PR00420">
    <property type="entry name" value="RNGMNOXGNASE"/>
</dbReference>
<dbReference type="InterPro" id="IPR050407">
    <property type="entry name" value="Geranylgeranyl_reductase"/>
</dbReference>
<protein>
    <submittedName>
        <fullName evidence="2">Dehydrogenase (Flavoprotein)</fullName>
    </submittedName>
</protein>
<proteinExistence type="predicted"/>
<dbReference type="InterPro" id="IPR036188">
    <property type="entry name" value="FAD/NAD-bd_sf"/>
</dbReference>
<dbReference type="Proteomes" id="UP000199518">
    <property type="component" value="Unassembled WGS sequence"/>
</dbReference>